<gene>
    <name evidence="2" type="ORF">U9M48_005543</name>
</gene>
<evidence type="ECO:0000256" key="1">
    <source>
        <dbReference type="SAM" id="MobiDB-lite"/>
    </source>
</evidence>
<protein>
    <submittedName>
        <fullName evidence="2">Uncharacterized protein</fullName>
    </submittedName>
</protein>
<sequence>MHSASDPRRASVSTAQAALDPSSPPWIRPWRHDELNQNMINEKLFIPSDESPHTVDGLCPFYLSFALLYGLCPL</sequence>
<organism evidence="2 3">
    <name type="scientific">Paspalum notatum var. saurae</name>
    <dbReference type="NCBI Taxonomy" id="547442"/>
    <lineage>
        <taxon>Eukaryota</taxon>
        <taxon>Viridiplantae</taxon>
        <taxon>Streptophyta</taxon>
        <taxon>Embryophyta</taxon>
        <taxon>Tracheophyta</taxon>
        <taxon>Spermatophyta</taxon>
        <taxon>Magnoliopsida</taxon>
        <taxon>Liliopsida</taxon>
        <taxon>Poales</taxon>
        <taxon>Poaceae</taxon>
        <taxon>PACMAD clade</taxon>
        <taxon>Panicoideae</taxon>
        <taxon>Andropogonodae</taxon>
        <taxon>Paspaleae</taxon>
        <taxon>Paspalinae</taxon>
        <taxon>Paspalum</taxon>
    </lineage>
</organism>
<dbReference type="AlphaFoldDB" id="A0AAQ3SK32"/>
<reference evidence="2 3" key="1">
    <citation type="submission" date="2024-02" db="EMBL/GenBank/DDBJ databases">
        <title>High-quality chromosome-scale genome assembly of Pensacola bahiagrass (Paspalum notatum Flugge var. saurae).</title>
        <authorList>
            <person name="Vega J.M."/>
            <person name="Podio M."/>
            <person name="Orjuela J."/>
            <person name="Siena L.A."/>
            <person name="Pessino S.C."/>
            <person name="Combes M.C."/>
            <person name="Mariac C."/>
            <person name="Albertini E."/>
            <person name="Pupilli F."/>
            <person name="Ortiz J.P.A."/>
            <person name="Leblanc O."/>
        </authorList>
    </citation>
    <scope>NUCLEOTIDE SEQUENCE [LARGE SCALE GENOMIC DNA]</scope>
    <source>
        <strain evidence="2">R1</strain>
        <tissue evidence="2">Leaf</tissue>
    </source>
</reference>
<dbReference type="Proteomes" id="UP001341281">
    <property type="component" value="Chromosome 01"/>
</dbReference>
<evidence type="ECO:0000313" key="2">
    <source>
        <dbReference type="EMBL" id="WVZ54797.1"/>
    </source>
</evidence>
<evidence type="ECO:0000313" key="3">
    <source>
        <dbReference type="Proteomes" id="UP001341281"/>
    </source>
</evidence>
<keyword evidence="3" id="KW-1185">Reference proteome</keyword>
<dbReference type="EMBL" id="CP144745">
    <property type="protein sequence ID" value="WVZ54797.1"/>
    <property type="molecule type" value="Genomic_DNA"/>
</dbReference>
<proteinExistence type="predicted"/>
<name>A0AAQ3SK32_PASNO</name>
<accession>A0AAQ3SK32</accession>
<feature type="region of interest" description="Disordered" evidence="1">
    <location>
        <begin position="1"/>
        <end position="29"/>
    </location>
</feature>